<proteinExistence type="predicted"/>
<dbReference type="InterPro" id="IPR052816">
    <property type="entry name" value="Peroxisomal_Membrane_PEX28-32"/>
</dbReference>
<evidence type="ECO:0000259" key="7">
    <source>
        <dbReference type="Pfam" id="PF06398"/>
    </source>
</evidence>
<dbReference type="STRING" id="62708.A0A420HMW2"/>
<accession>A0A420HMW2</accession>
<dbReference type="GO" id="GO:0005778">
    <property type="term" value="C:peroxisomal membrane"/>
    <property type="evidence" value="ECO:0007669"/>
    <property type="project" value="UniProtKB-ARBA"/>
</dbReference>
<sequence length="479" mass="55913">MGHSPSSHRVHSTDDPSEDDPMCEDRRNGNGTTLDRPFPGKPGKNGGKASSIIRSSIQDLLVEKLLNTISLSEDLFSTAEQSEPEEQIESRPFSIPLISSNFRRFSTRIGIVFAFQKKAEGLLRWDTPIHTIAFLAVFTFVCLDPYLIIIIPPMIFLSLFTSAYVKRYPSTFTMAHNSQDLITDYHNNFKGNDKPMTERSKDFFRNMRDIQNIMESYSQLHDQIADHVLPLTKFNDELISLNVFIFFLIGSFFLLFVSHTIPWRWIVLSMGWIITSVNHPVIYYQLLYLFERVILSNKSQIKEIFNGWMAKNVLIDPSDVREVEIFELQHLSSAGEWESLLLSSTPFTPSMQGCVRSERPKGTRFFEDVQPPSGWEWAENKWTIDLWAREWVEERIITGVEIENEGERWVYDLRNDNEDDENSENSLGSNIKHNWVEIQRLTPNWEEKPETKRGNKKRGDWRRRRLVRNVKRKWESPVN</sequence>
<reference evidence="8 9" key="1">
    <citation type="journal article" date="2018" name="BMC Genomics">
        <title>Comparative genome analyses reveal sequence features reflecting distinct modes of host-adaptation between dicot and monocot powdery mildew.</title>
        <authorList>
            <person name="Wu Y."/>
            <person name="Ma X."/>
            <person name="Pan Z."/>
            <person name="Kale S.D."/>
            <person name="Song Y."/>
            <person name="King H."/>
            <person name="Zhang Q."/>
            <person name="Presley C."/>
            <person name="Deng X."/>
            <person name="Wei C.I."/>
            <person name="Xiao S."/>
        </authorList>
    </citation>
    <scope>NUCLEOTIDE SEQUENCE [LARGE SCALE GENOMIC DNA]</scope>
    <source>
        <strain evidence="8">UMSG3</strain>
    </source>
</reference>
<gene>
    <name evidence="8" type="ORF">GcM3_180022</name>
</gene>
<keyword evidence="4 6" id="KW-0472">Membrane</keyword>
<dbReference type="Pfam" id="PF06398">
    <property type="entry name" value="Pex24p"/>
    <property type="match status" value="1"/>
</dbReference>
<evidence type="ECO:0000256" key="2">
    <source>
        <dbReference type="ARBA" id="ARBA00022692"/>
    </source>
</evidence>
<dbReference type="PANTHER" id="PTHR28304:SF2">
    <property type="entry name" value="PEROXISOMAL MEMBRANE PROTEIN PEX29"/>
    <property type="match status" value="1"/>
</dbReference>
<evidence type="ECO:0000256" key="3">
    <source>
        <dbReference type="ARBA" id="ARBA00022989"/>
    </source>
</evidence>
<dbReference type="PANTHER" id="PTHR28304">
    <property type="entry name" value="PEROXISOMAL MEMBRANE PROTEIN PEX29"/>
    <property type="match status" value="1"/>
</dbReference>
<feature type="domain" description="TECPR1-like DysF" evidence="7">
    <location>
        <begin position="92"/>
        <end position="468"/>
    </location>
</feature>
<dbReference type="EMBL" id="MCBQ01018032">
    <property type="protein sequence ID" value="RKF58739.1"/>
    <property type="molecule type" value="Genomic_DNA"/>
</dbReference>
<dbReference type="InterPro" id="IPR010482">
    <property type="entry name" value="TECPR1-like_DysF"/>
</dbReference>
<comment type="subcellular location">
    <subcellularLocation>
        <location evidence="1">Membrane</location>
        <topology evidence="1">Multi-pass membrane protein</topology>
    </subcellularLocation>
</comment>
<dbReference type="AlphaFoldDB" id="A0A420HMW2"/>
<keyword evidence="3 6" id="KW-1133">Transmembrane helix</keyword>
<dbReference type="GO" id="GO:0007031">
    <property type="term" value="P:peroxisome organization"/>
    <property type="evidence" value="ECO:0007669"/>
    <property type="project" value="TreeGrafter"/>
</dbReference>
<evidence type="ECO:0000313" key="8">
    <source>
        <dbReference type="EMBL" id="RKF58739.1"/>
    </source>
</evidence>
<evidence type="ECO:0000313" key="9">
    <source>
        <dbReference type="Proteomes" id="UP000283383"/>
    </source>
</evidence>
<feature type="transmembrane region" description="Helical" evidence="6">
    <location>
        <begin position="238"/>
        <end position="257"/>
    </location>
</feature>
<feature type="compositionally biased region" description="Basic residues" evidence="5">
    <location>
        <begin position="1"/>
        <end position="10"/>
    </location>
</feature>
<organism evidence="8 9">
    <name type="scientific">Golovinomyces cichoracearum</name>
    <dbReference type="NCBI Taxonomy" id="62708"/>
    <lineage>
        <taxon>Eukaryota</taxon>
        <taxon>Fungi</taxon>
        <taxon>Dikarya</taxon>
        <taxon>Ascomycota</taxon>
        <taxon>Pezizomycotina</taxon>
        <taxon>Leotiomycetes</taxon>
        <taxon>Erysiphales</taxon>
        <taxon>Erysiphaceae</taxon>
        <taxon>Golovinomyces</taxon>
    </lineage>
</organism>
<feature type="region of interest" description="Disordered" evidence="5">
    <location>
        <begin position="1"/>
        <end position="49"/>
    </location>
</feature>
<keyword evidence="9" id="KW-1185">Reference proteome</keyword>
<evidence type="ECO:0000256" key="5">
    <source>
        <dbReference type="SAM" id="MobiDB-lite"/>
    </source>
</evidence>
<evidence type="ECO:0000256" key="4">
    <source>
        <dbReference type="ARBA" id="ARBA00023136"/>
    </source>
</evidence>
<protein>
    <submittedName>
        <fullName evidence="8">Peroxisomal membrane protein PEX29</fullName>
    </submittedName>
</protein>
<feature type="transmembrane region" description="Helical" evidence="6">
    <location>
        <begin position="263"/>
        <end position="290"/>
    </location>
</feature>
<comment type="caution">
    <text evidence="8">The sequence shown here is derived from an EMBL/GenBank/DDBJ whole genome shotgun (WGS) entry which is preliminary data.</text>
</comment>
<keyword evidence="2 6" id="KW-0812">Transmembrane</keyword>
<evidence type="ECO:0000256" key="6">
    <source>
        <dbReference type="SAM" id="Phobius"/>
    </source>
</evidence>
<name>A0A420HMW2_9PEZI</name>
<dbReference type="Proteomes" id="UP000283383">
    <property type="component" value="Unassembled WGS sequence"/>
</dbReference>
<evidence type="ECO:0000256" key="1">
    <source>
        <dbReference type="ARBA" id="ARBA00004141"/>
    </source>
</evidence>